<gene>
    <name evidence="1" type="ORF">LCGC14_1646940</name>
</gene>
<organism evidence="1">
    <name type="scientific">marine sediment metagenome</name>
    <dbReference type="NCBI Taxonomy" id="412755"/>
    <lineage>
        <taxon>unclassified sequences</taxon>
        <taxon>metagenomes</taxon>
        <taxon>ecological metagenomes</taxon>
    </lineage>
</organism>
<dbReference type="EMBL" id="LAZR01013798">
    <property type="protein sequence ID" value="KKM20289.1"/>
    <property type="molecule type" value="Genomic_DNA"/>
</dbReference>
<accession>A0A0F9IKG3</accession>
<sequence length="95" mass="10829">MMKKDLVSVNTSSNAEKKSICISRSAWQVLQEFKLVFLGNRSYSDSIINVRYQLGYSENDFNENLEKISPLPSHLLEMASLSRNSRRSGRSKTVV</sequence>
<comment type="caution">
    <text evidence="1">The sequence shown here is derived from an EMBL/GenBank/DDBJ whole genome shotgun (WGS) entry which is preliminary data.</text>
</comment>
<name>A0A0F9IKG3_9ZZZZ</name>
<feature type="non-terminal residue" evidence="1">
    <location>
        <position position="95"/>
    </location>
</feature>
<protein>
    <submittedName>
        <fullName evidence="1">Uncharacterized protein</fullName>
    </submittedName>
</protein>
<reference evidence="1" key="1">
    <citation type="journal article" date="2015" name="Nature">
        <title>Complex archaea that bridge the gap between prokaryotes and eukaryotes.</title>
        <authorList>
            <person name="Spang A."/>
            <person name="Saw J.H."/>
            <person name="Jorgensen S.L."/>
            <person name="Zaremba-Niedzwiedzka K."/>
            <person name="Martijn J."/>
            <person name="Lind A.E."/>
            <person name="van Eijk R."/>
            <person name="Schleper C."/>
            <person name="Guy L."/>
            <person name="Ettema T.J."/>
        </authorList>
    </citation>
    <scope>NUCLEOTIDE SEQUENCE</scope>
</reference>
<evidence type="ECO:0000313" key="1">
    <source>
        <dbReference type="EMBL" id="KKM20289.1"/>
    </source>
</evidence>
<proteinExistence type="predicted"/>
<dbReference type="AlphaFoldDB" id="A0A0F9IKG3"/>